<dbReference type="RefSeq" id="WP_130092401.1">
    <property type="nucleotide sequence ID" value="NZ_SETE01000001.1"/>
</dbReference>
<dbReference type="AlphaFoldDB" id="A0A4Q4KR60"/>
<comment type="catalytic activity">
    <reaction evidence="10">
        <text>nicotinate beta-D-ribonucleotide + CO2 + diphosphate = quinolinate + 5-phospho-alpha-D-ribose 1-diphosphate + 2 H(+)</text>
        <dbReference type="Rhea" id="RHEA:12733"/>
        <dbReference type="ChEBI" id="CHEBI:15378"/>
        <dbReference type="ChEBI" id="CHEBI:16526"/>
        <dbReference type="ChEBI" id="CHEBI:29959"/>
        <dbReference type="ChEBI" id="CHEBI:33019"/>
        <dbReference type="ChEBI" id="CHEBI:57502"/>
        <dbReference type="ChEBI" id="CHEBI:58017"/>
        <dbReference type="EC" id="2.4.2.19"/>
    </reaction>
</comment>
<dbReference type="InterPro" id="IPR037128">
    <property type="entry name" value="Quinolinate_PRibosylTase_N_sf"/>
</dbReference>
<dbReference type="InterPro" id="IPR002638">
    <property type="entry name" value="Quinolinate_PRibosylTrfase_C"/>
</dbReference>
<dbReference type="GO" id="GO:0009435">
    <property type="term" value="P:NAD+ biosynthetic process"/>
    <property type="evidence" value="ECO:0007669"/>
    <property type="project" value="UniProtKB-UniPathway"/>
</dbReference>
<feature type="domain" description="Quinolinate phosphoribosyl transferase N-terminal" evidence="15">
    <location>
        <begin position="18"/>
        <end position="103"/>
    </location>
</feature>
<feature type="binding site" evidence="13">
    <location>
        <position position="150"/>
    </location>
    <ligand>
        <name>substrate</name>
    </ligand>
</feature>
<feature type="binding site" evidence="13">
    <location>
        <position position="93"/>
    </location>
    <ligand>
        <name>substrate</name>
    </ligand>
</feature>
<dbReference type="GO" id="GO:0004514">
    <property type="term" value="F:nicotinate-nucleotide diphosphorylase (carboxylating) activity"/>
    <property type="evidence" value="ECO:0007669"/>
    <property type="project" value="UniProtKB-EC"/>
</dbReference>
<comment type="caution">
    <text evidence="16">The sequence shown here is derived from an EMBL/GenBank/DDBJ whole genome shotgun (WGS) entry which is preliminary data.</text>
</comment>
<dbReference type="Gene3D" id="3.90.1170.20">
    <property type="entry name" value="Quinolinate phosphoribosyl transferase, N-terminal domain"/>
    <property type="match status" value="1"/>
</dbReference>
<evidence type="ECO:0000256" key="9">
    <source>
        <dbReference type="ARBA" id="ARBA00033102"/>
    </source>
</evidence>
<feature type="domain" description="Quinolinate phosphoribosyl transferase C-terminal" evidence="14">
    <location>
        <begin position="105"/>
        <end position="274"/>
    </location>
</feature>
<comment type="function">
    <text evidence="1">Involved in the catabolism of quinolinic acid (QA).</text>
</comment>
<dbReference type="PANTHER" id="PTHR32179">
    <property type="entry name" value="NICOTINATE-NUCLEOTIDE PYROPHOSPHORYLASE [CARBOXYLATING]"/>
    <property type="match status" value="1"/>
</dbReference>
<keyword evidence="8 12" id="KW-0808">Transferase</keyword>
<feature type="binding site" evidence="13">
    <location>
        <begin position="259"/>
        <end position="261"/>
    </location>
    <ligand>
        <name>substrate</name>
    </ligand>
</feature>
<feature type="binding site" evidence="13">
    <location>
        <position position="215"/>
    </location>
    <ligand>
        <name>substrate</name>
    </ligand>
</feature>
<dbReference type="Pfam" id="PF01729">
    <property type="entry name" value="QRPTase_C"/>
    <property type="match status" value="1"/>
</dbReference>
<dbReference type="PIRSF" id="PIRSF006250">
    <property type="entry name" value="NadC_ModD"/>
    <property type="match status" value="1"/>
</dbReference>
<evidence type="ECO:0000256" key="6">
    <source>
        <dbReference type="ARBA" id="ARBA00022642"/>
    </source>
</evidence>
<comment type="similarity">
    <text evidence="3 12">Belongs to the NadC/ModD family.</text>
</comment>
<protein>
    <recommendedName>
        <fullName evidence="11">Probable nicotinate-nucleotide pyrophosphorylase [carboxylating]</fullName>
        <ecNumber evidence="5">2.4.2.19</ecNumber>
    </recommendedName>
    <alternativeName>
        <fullName evidence="9">Quinolinate phosphoribosyltransferase [decarboxylating]</fullName>
    </alternativeName>
</protein>
<evidence type="ECO:0000259" key="14">
    <source>
        <dbReference type="Pfam" id="PF01729"/>
    </source>
</evidence>
<evidence type="ECO:0000256" key="12">
    <source>
        <dbReference type="PIRNR" id="PIRNR006250"/>
    </source>
</evidence>
<evidence type="ECO:0000256" key="1">
    <source>
        <dbReference type="ARBA" id="ARBA00003237"/>
    </source>
</evidence>
<dbReference type="OrthoDB" id="9782546at2"/>
<evidence type="ECO:0000256" key="5">
    <source>
        <dbReference type="ARBA" id="ARBA00011944"/>
    </source>
</evidence>
<comment type="subunit">
    <text evidence="4">Hexamer formed by 3 homodimers.</text>
</comment>
<feature type="binding site" evidence="13">
    <location>
        <begin position="126"/>
        <end position="128"/>
    </location>
    <ligand>
        <name>substrate</name>
    </ligand>
</feature>
<feature type="binding site" evidence="13">
    <location>
        <position position="160"/>
    </location>
    <ligand>
        <name>substrate</name>
    </ligand>
</feature>
<dbReference type="GO" id="GO:0005737">
    <property type="term" value="C:cytoplasm"/>
    <property type="evidence" value="ECO:0007669"/>
    <property type="project" value="TreeGrafter"/>
</dbReference>
<dbReference type="UniPathway" id="UPA00253">
    <property type="reaction ID" value="UER00331"/>
</dbReference>
<dbReference type="EC" id="2.4.2.19" evidence="5"/>
<evidence type="ECO:0000256" key="8">
    <source>
        <dbReference type="ARBA" id="ARBA00022679"/>
    </source>
</evidence>
<dbReference type="InterPro" id="IPR036068">
    <property type="entry name" value="Nicotinate_pribotase-like_C"/>
</dbReference>
<evidence type="ECO:0000256" key="4">
    <source>
        <dbReference type="ARBA" id="ARBA00011218"/>
    </source>
</evidence>
<dbReference type="FunFam" id="3.90.1170.20:FF:000001">
    <property type="entry name" value="Nicotinate-nucleotide diphosphorylase (Carboxylating)"/>
    <property type="match status" value="1"/>
</dbReference>
<evidence type="ECO:0000256" key="11">
    <source>
        <dbReference type="ARBA" id="ARBA00069173"/>
    </source>
</evidence>
<dbReference type="Gene3D" id="3.20.20.70">
    <property type="entry name" value="Aldolase class I"/>
    <property type="match status" value="1"/>
</dbReference>
<keyword evidence="6" id="KW-0662">Pyridine nucleotide biosynthesis</keyword>
<sequence length="279" mass="30971">MIDKIIKFAFEEDIQGGDHTSLSCVPENAMGKAKLLVKEGGILAGVELAERIFKYYDSELKITKYLKDGDKIKVGDIAFEIEGKSRSILATERIVLNFMQRMSAIATQTRKIVDSIGHTNAKLLDTRKTTPGIRAIEKWAVKIGGGHNHRFGLYDMIMIKDNHIDYSGGIEASILKANKYIQEKNLDIKIEIEVRDEKELDEVLAIGKVDRIMLDNFTPAKIKEVLAKIPSHIETEASGGITKDNIVGYAETGINFISSGALTHSVKSMDLSLKAIYTK</sequence>
<dbReference type="SUPFAM" id="SSF51690">
    <property type="entry name" value="Nicotinate/Quinolinate PRTase C-terminal domain-like"/>
    <property type="match status" value="1"/>
</dbReference>
<dbReference type="NCBIfam" id="TIGR00078">
    <property type="entry name" value="nadC"/>
    <property type="match status" value="1"/>
</dbReference>
<evidence type="ECO:0000256" key="7">
    <source>
        <dbReference type="ARBA" id="ARBA00022676"/>
    </source>
</evidence>
<evidence type="ECO:0000256" key="3">
    <source>
        <dbReference type="ARBA" id="ARBA00009400"/>
    </source>
</evidence>
<organism evidence="16 17">
    <name type="scientific">Brumimicrobium glaciale</name>
    <dbReference type="NCBI Taxonomy" id="200475"/>
    <lineage>
        <taxon>Bacteria</taxon>
        <taxon>Pseudomonadati</taxon>
        <taxon>Bacteroidota</taxon>
        <taxon>Flavobacteriia</taxon>
        <taxon>Flavobacteriales</taxon>
        <taxon>Crocinitomicaceae</taxon>
        <taxon>Brumimicrobium</taxon>
    </lineage>
</organism>
<feature type="binding site" evidence="13">
    <location>
        <begin position="238"/>
        <end position="240"/>
    </location>
    <ligand>
        <name>substrate</name>
    </ligand>
</feature>
<dbReference type="InterPro" id="IPR027277">
    <property type="entry name" value="NadC/ModD"/>
</dbReference>
<dbReference type="InterPro" id="IPR013785">
    <property type="entry name" value="Aldolase_TIM"/>
</dbReference>
<evidence type="ECO:0000256" key="2">
    <source>
        <dbReference type="ARBA" id="ARBA00004893"/>
    </source>
</evidence>
<dbReference type="Pfam" id="PF02749">
    <property type="entry name" value="QRPTase_N"/>
    <property type="match status" value="1"/>
</dbReference>
<keyword evidence="17" id="KW-1185">Reference proteome</keyword>
<accession>A0A4Q4KR60</accession>
<feature type="binding site" evidence="13">
    <location>
        <position position="193"/>
    </location>
    <ligand>
        <name>substrate</name>
    </ligand>
</feature>
<gene>
    <name evidence="16" type="primary">nadC</name>
    <name evidence="16" type="ORF">ERX46_03305</name>
</gene>
<comment type="pathway">
    <text evidence="2">Cofactor biosynthesis; NAD(+) biosynthesis; nicotinate D-ribonucleotide from quinolinate: step 1/1.</text>
</comment>
<evidence type="ECO:0000313" key="17">
    <source>
        <dbReference type="Proteomes" id="UP000293952"/>
    </source>
</evidence>
<dbReference type="InterPro" id="IPR022412">
    <property type="entry name" value="Quinolinate_PRibosylTrfase_N"/>
</dbReference>
<dbReference type="CDD" id="cd01572">
    <property type="entry name" value="QPRTase"/>
    <property type="match status" value="1"/>
</dbReference>
<keyword evidence="7 12" id="KW-0328">Glycosyltransferase</keyword>
<name>A0A4Q4KR60_9FLAO</name>
<proteinExistence type="inferred from homology"/>
<dbReference type="Proteomes" id="UP000293952">
    <property type="component" value="Unassembled WGS sequence"/>
</dbReference>
<dbReference type="GO" id="GO:0034213">
    <property type="term" value="P:quinolinate catabolic process"/>
    <property type="evidence" value="ECO:0007669"/>
    <property type="project" value="TreeGrafter"/>
</dbReference>
<evidence type="ECO:0000313" key="16">
    <source>
        <dbReference type="EMBL" id="RYM36036.1"/>
    </source>
</evidence>
<reference evidence="16 17" key="1">
    <citation type="submission" date="2019-02" db="EMBL/GenBank/DDBJ databases">
        <title>Genome sequence of the sea-ice species Brumimicrobium glaciale.</title>
        <authorList>
            <person name="Bowman J.P."/>
        </authorList>
    </citation>
    <scope>NUCLEOTIDE SEQUENCE [LARGE SCALE GENOMIC DNA]</scope>
    <source>
        <strain evidence="16 17">IC156</strain>
    </source>
</reference>
<dbReference type="FunFam" id="3.20.20.70:FF:000030">
    <property type="entry name" value="Nicotinate-nucleotide pyrophosphorylase, carboxylating"/>
    <property type="match status" value="1"/>
</dbReference>
<evidence type="ECO:0000256" key="13">
    <source>
        <dbReference type="PIRSR" id="PIRSR006250-1"/>
    </source>
</evidence>
<evidence type="ECO:0000256" key="10">
    <source>
        <dbReference type="ARBA" id="ARBA00047445"/>
    </source>
</evidence>
<dbReference type="EMBL" id="SETE01000001">
    <property type="protein sequence ID" value="RYM36036.1"/>
    <property type="molecule type" value="Genomic_DNA"/>
</dbReference>
<evidence type="ECO:0000259" key="15">
    <source>
        <dbReference type="Pfam" id="PF02749"/>
    </source>
</evidence>
<dbReference type="SUPFAM" id="SSF54675">
    <property type="entry name" value="Nicotinate/Quinolinate PRTase N-terminal domain-like"/>
    <property type="match status" value="1"/>
</dbReference>
<dbReference type="InterPro" id="IPR004393">
    <property type="entry name" value="NadC"/>
</dbReference>
<dbReference type="PANTHER" id="PTHR32179:SF3">
    <property type="entry name" value="NICOTINATE-NUCLEOTIDE PYROPHOSPHORYLASE [CARBOXYLATING]"/>
    <property type="match status" value="1"/>
</dbReference>